<feature type="region of interest" description="Disordered" evidence="1">
    <location>
        <begin position="60"/>
        <end position="100"/>
    </location>
</feature>
<evidence type="ECO:0000313" key="4">
    <source>
        <dbReference type="Proteomes" id="UP001175271"/>
    </source>
</evidence>
<keyword evidence="2" id="KW-1133">Transmembrane helix</keyword>
<evidence type="ECO:0000256" key="2">
    <source>
        <dbReference type="SAM" id="Phobius"/>
    </source>
</evidence>
<accession>A0AA39IKD6</accession>
<reference evidence="3" key="1">
    <citation type="submission" date="2023-06" db="EMBL/GenBank/DDBJ databases">
        <title>Genomic analysis of the entomopathogenic nematode Steinernema hermaphroditum.</title>
        <authorList>
            <person name="Schwarz E.M."/>
            <person name="Heppert J.K."/>
            <person name="Baniya A."/>
            <person name="Schwartz H.T."/>
            <person name="Tan C.-H."/>
            <person name="Antoshechkin I."/>
            <person name="Sternberg P.W."/>
            <person name="Goodrich-Blair H."/>
            <person name="Dillman A.R."/>
        </authorList>
    </citation>
    <scope>NUCLEOTIDE SEQUENCE</scope>
    <source>
        <strain evidence="3">PS9179</strain>
        <tissue evidence="3">Whole animal</tissue>
    </source>
</reference>
<proteinExistence type="predicted"/>
<keyword evidence="2" id="KW-0472">Membrane</keyword>
<gene>
    <name evidence="3" type="ORF">QR680_009102</name>
</gene>
<sequence length="100" mass="10457">MLGVLSGVFLFHNPRRHCVVLGIFVLVAVYSIVLAHTLSLVANSQHHGIDSLLAFEADKTNDSSTASTPTDAPFPSSAAPTTDSGDVVASTSPPWPSPSR</sequence>
<protein>
    <submittedName>
        <fullName evidence="3">Uncharacterized protein</fullName>
    </submittedName>
</protein>
<feature type="transmembrane region" description="Helical" evidence="2">
    <location>
        <begin position="20"/>
        <end position="42"/>
    </location>
</feature>
<dbReference type="AlphaFoldDB" id="A0AA39IKD6"/>
<organism evidence="3 4">
    <name type="scientific">Steinernema hermaphroditum</name>
    <dbReference type="NCBI Taxonomy" id="289476"/>
    <lineage>
        <taxon>Eukaryota</taxon>
        <taxon>Metazoa</taxon>
        <taxon>Ecdysozoa</taxon>
        <taxon>Nematoda</taxon>
        <taxon>Chromadorea</taxon>
        <taxon>Rhabditida</taxon>
        <taxon>Tylenchina</taxon>
        <taxon>Panagrolaimomorpha</taxon>
        <taxon>Strongyloidoidea</taxon>
        <taxon>Steinernematidae</taxon>
        <taxon>Steinernema</taxon>
    </lineage>
</organism>
<dbReference type="EMBL" id="JAUCMV010000001">
    <property type="protein sequence ID" value="KAK0425250.1"/>
    <property type="molecule type" value="Genomic_DNA"/>
</dbReference>
<keyword evidence="2" id="KW-0812">Transmembrane</keyword>
<dbReference type="Proteomes" id="UP001175271">
    <property type="component" value="Unassembled WGS sequence"/>
</dbReference>
<name>A0AA39IKD6_9BILA</name>
<keyword evidence="4" id="KW-1185">Reference proteome</keyword>
<feature type="compositionally biased region" description="Polar residues" evidence="1">
    <location>
        <begin position="78"/>
        <end position="92"/>
    </location>
</feature>
<comment type="caution">
    <text evidence="3">The sequence shown here is derived from an EMBL/GenBank/DDBJ whole genome shotgun (WGS) entry which is preliminary data.</text>
</comment>
<evidence type="ECO:0000313" key="3">
    <source>
        <dbReference type="EMBL" id="KAK0425250.1"/>
    </source>
</evidence>
<evidence type="ECO:0000256" key="1">
    <source>
        <dbReference type="SAM" id="MobiDB-lite"/>
    </source>
</evidence>